<feature type="compositionally biased region" description="Polar residues" evidence="6">
    <location>
        <begin position="449"/>
        <end position="472"/>
    </location>
</feature>
<dbReference type="GO" id="GO:0006397">
    <property type="term" value="P:mRNA processing"/>
    <property type="evidence" value="ECO:0007669"/>
    <property type="project" value="UniProtKB-KW"/>
</dbReference>
<dbReference type="PROSITE" id="PS50181">
    <property type="entry name" value="FBOX"/>
    <property type="match status" value="1"/>
</dbReference>
<protein>
    <recommendedName>
        <fullName evidence="7">F-box domain-containing protein</fullName>
    </recommendedName>
</protein>
<accession>A0A818GWJ6</accession>
<dbReference type="InterPro" id="IPR001810">
    <property type="entry name" value="F-box_dom"/>
</dbReference>
<feature type="region of interest" description="Disordered" evidence="6">
    <location>
        <begin position="1908"/>
        <end position="2053"/>
    </location>
</feature>
<dbReference type="GO" id="GO:0003723">
    <property type="term" value="F:RNA binding"/>
    <property type="evidence" value="ECO:0007669"/>
    <property type="project" value="TreeGrafter"/>
</dbReference>
<feature type="compositionally biased region" description="Low complexity" evidence="6">
    <location>
        <begin position="1970"/>
        <end position="2009"/>
    </location>
</feature>
<evidence type="ECO:0000256" key="5">
    <source>
        <dbReference type="ARBA" id="ARBA00023242"/>
    </source>
</evidence>
<dbReference type="SUPFAM" id="SSF52047">
    <property type="entry name" value="RNI-like"/>
    <property type="match status" value="1"/>
</dbReference>
<evidence type="ECO:0000313" key="8">
    <source>
        <dbReference type="EMBL" id="CAF3496959.1"/>
    </source>
</evidence>
<dbReference type="SMART" id="SM00368">
    <property type="entry name" value="LRR_RI"/>
    <property type="match status" value="3"/>
</dbReference>
<feature type="compositionally biased region" description="Polar residues" evidence="6">
    <location>
        <begin position="2010"/>
        <end position="2020"/>
    </location>
</feature>
<evidence type="ECO:0000256" key="1">
    <source>
        <dbReference type="ARBA" id="ARBA00004123"/>
    </source>
</evidence>
<comment type="subcellular location">
    <subcellularLocation>
        <location evidence="1">Nucleus</location>
    </subcellularLocation>
</comment>
<evidence type="ECO:0000259" key="7">
    <source>
        <dbReference type="PROSITE" id="PS50181"/>
    </source>
</evidence>
<comment type="similarity">
    <text evidence="2">Belongs to the vir family.</text>
</comment>
<dbReference type="InterPro" id="IPR032675">
    <property type="entry name" value="LRR_dom_sf"/>
</dbReference>
<dbReference type="Gene3D" id="3.80.10.10">
    <property type="entry name" value="Ribonuclease Inhibitor"/>
    <property type="match status" value="1"/>
</dbReference>
<feature type="domain" description="F-box" evidence="7">
    <location>
        <begin position="6"/>
        <end position="53"/>
    </location>
</feature>
<evidence type="ECO:0000256" key="2">
    <source>
        <dbReference type="ARBA" id="ARBA00008371"/>
    </source>
</evidence>
<sequence length="2127" mass="242920">MTNQTIANFHTLPIEIVYRTLDHASDLTMLSSMTNVCQRFNMILNTYHRYQTLATLHLEYDEIGEVRVQHLAAALRHNTTLTTLDLLSTKIGDVGTQHLADALRYNSTLTALNLWGNGTGDVGVQHLADGLKQRILFHGILDVNNKKTMSSSQQEFLFFDTIAHDGEIEQVLQVDEIKFDQPVYIDEIRIIPSGYNVTGLEKSATRMGATKPMPCELEFFGKNLNARSNRDRVRYRRLGKRLFRDENDMIYYPSLSIPTDSMIVKGKYDTLTVAVVGVLARPKSPPPRHDPPSNNKQIVDFLQSALPHRAHPMDTLPLAVVPPANASSTPFGVQQHSHPSSIIDNVSPSSAAHSDGVWVAPPEQPTRQQPQVTGTFSHIQPQRPTSNFAGPPQTRLNGKINLKKCLSGSFIDSFFLDEHLHDYSHQSSQQSYPPNRLDDQQQQQQQQQLSSARSQPAPSFSSRPTARTNYSPSDYPHSDKPLDEIDEKYTRVPPNMTQYRPNIPDHITDDLSQLTNPIGVSLINPPFSHLSHQNPYSNSNNNKKDDDHLFLHPSCIGDNHRRVQDTYTMPSNNSNNIQQQMSSDGDSYMSDDNTSESEESSVHGVLFNEDEQQAFKRDALYNSRSSTRFTALKTFHSPIKTSYEIECEKAHHEKYRQANEELTLFFRKVLSHVTIDHCDTTFLESLESICTILPIALACLDSNEEKVSAIQRLTEWTLKLISIEYIMEKQFTELKDTLYKIRIIKCGIRLCGHLSVLTEDISNDWIKNDYQSKLLDLHDDEYIAPSVKLLIIKILDQSLFFKSGLLWFTGQHPDFPSTTRESPYFRLIQKLQTGNELKQSTALINCLLRKIHLNEEFLSFQIQIKLLSSDDPSLSLDERKITLDQLNISLSTIRDVLINSTDLISQEKSSHIAPFQSILSVVFSKTSNYENSWPSVLRMMGDNDFFKSLTVLIHLCVLNQRQDIFNIIEDILREFLNSFDGLIYLANQKSTPNGLLKALYFAETKFVGINNDPVGPQLMCAFQTLSHIDELKFFSLKDDIELDDNDLLQVLHRLLSLILFHHYVRKLSTKRRIIVRVFAMETNFQPLLHFINFTGEGEAIKNSIQTRYIARIIYELFATSDSIYLLEQYGLRLHELCEKHSNQRLVRLRNWFSPLLKIKSFDHTQETAINLINEVKTQLNESNTSGELSPNLITLLRIIQYLSIPPDNQFILGAKIELKYDYMLLKLYSNGIYSLLITILEKCADALLRTWQIGIPMVVHDRIVIYGILIPALIVFKTLLQKLTLDRKTKFVDITPIHALFSIYTVTLCASPSTELADVDIIRTNLIDSFLAYTWSNQSDNEQINVQNCAWTSVLREILRLTTLFPYSITSGLCLLTELLPIPLPLTVRQPLVENEINAIKDDFHRYHTVVHYIWTHDNNHCLQKLIQSLFHTSNSIMQEILRRLCMQLIDLGPKLAKPIMKLLMDELISTWKTDHSETVKVSKQAIHDSARLVVFIASIIATRSGKCALLSLLNFSDEKYTTIIQDLLEYIHIRAESNETCLCQEAIMSIIQTLCDANICLSSPKSSDNSLQILANALPNQELLSNILIHILRLLSSTKHQQTWTQTTMGLRTMISLAEHDFGLEMIRIALTQNKEVFCTLIAEFDLRFDKEQPDYLEAVSALMVFLQRILTIETIPDSYFIRTQSLPVTFCRGLLGVSLDNESQLEKFIDLINAVVNDDSSNTHDNENKQQTNDNADVLEQNEEDQQCLQTLQKIFERANSIIQSLKMTGNDQELLPKNEIILPRSELIDIQFQNRVVYTIVSDYIDDQRSSELYWFGIPPPSILDDVDYVQDETTAHPDETNDKVKCDLEDLIGKYCGTFDFFNEYKKEIIDKISKKRKTSPKKRTVTVEPPSHVDTSIITTSVSKGRTPWSAPMRGNNRRNVRPGNMNTNNAPPGGIRRTDHFRNRPLNTSRPPSMHVDEFEKQFNDNTNGNNGTNSSSSSNNNNNNINDNNNNNNGNNNTNENDMISSMQSSNDGGSDRERWSRRGNMPNFRINSSSSNHRYPFSSSNPGYPGGGFSLRDRLPYGYPSSSRYPTFETDFPPPYFVGDELADDRHYDYYPMSMPFDSVRYRPHFGRYDPNGFH</sequence>
<dbReference type="Pfam" id="PF15912">
    <property type="entry name" value="VIR_N"/>
    <property type="match status" value="1"/>
</dbReference>
<dbReference type="GO" id="GO:0008380">
    <property type="term" value="P:RNA splicing"/>
    <property type="evidence" value="ECO:0007669"/>
    <property type="project" value="UniProtKB-KW"/>
</dbReference>
<feature type="region of interest" description="Disordered" evidence="6">
    <location>
        <begin position="569"/>
        <end position="602"/>
    </location>
</feature>
<dbReference type="PANTHER" id="PTHR23185">
    <property type="entry name" value="PROTEIN VIRILIZER HOMOLOG"/>
    <property type="match status" value="1"/>
</dbReference>
<gene>
    <name evidence="8" type="ORF">OKA104_LOCUS1273</name>
</gene>
<dbReference type="InterPro" id="IPR031801">
    <property type="entry name" value="VIR_N"/>
</dbReference>
<dbReference type="Proteomes" id="UP000663881">
    <property type="component" value="Unassembled WGS sequence"/>
</dbReference>
<keyword evidence="5" id="KW-0539">Nucleus</keyword>
<feature type="region of interest" description="Disordered" evidence="6">
    <location>
        <begin position="327"/>
        <end position="395"/>
    </location>
</feature>
<keyword evidence="3" id="KW-0507">mRNA processing</keyword>
<proteinExistence type="inferred from homology"/>
<evidence type="ECO:0000256" key="3">
    <source>
        <dbReference type="ARBA" id="ARBA00022664"/>
    </source>
</evidence>
<feature type="region of interest" description="Disordered" evidence="6">
    <location>
        <begin position="425"/>
        <end position="482"/>
    </location>
</feature>
<dbReference type="EMBL" id="CAJOAY010000029">
    <property type="protein sequence ID" value="CAF3496959.1"/>
    <property type="molecule type" value="Genomic_DNA"/>
</dbReference>
<feature type="compositionally biased region" description="Polar residues" evidence="6">
    <location>
        <begin position="327"/>
        <end position="352"/>
    </location>
</feature>
<dbReference type="GO" id="GO:0005634">
    <property type="term" value="C:nucleus"/>
    <property type="evidence" value="ECO:0007669"/>
    <property type="project" value="UniProtKB-SubCell"/>
</dbReference>
<comment type="caution">
    <text evidence="8">The sequence shown here is derived from an EMBL/GenBank/DDBJ whole genome shotgun (WGS) entry which is preliminary data.</text>
</comment>
<reference evidence="8" key="1">
    <citation type="submission" date="2021-02" db="EMBL/GenBank/DDBJ databases">
        <authorList>
            <person name="Nowell W R."/>
        </authorList>
    </citation>
    <scope>NUCLEOTIDE SEQUENCE</scope>
</reference>
<dbReference type="InterPro" id="IPR026736">
    <property type="entry name" value="Virilizer"/>
</dbReference>
<evidence type="ECO:0000313" key="9">
    <source>
        <dbReference type="Proteomes" id="UP000663881"/>
    </source>
</evidence>
<feature type="compositionally biased region" description="Polar residues" evidence="6">
    <location>
        <begin position="365"/>
        <end position="388"/>
    </location>
</feature>
<dbReference type="PANTHER" id="PTHR23185:SF0">
    <property type="entry name" value="PROTEIN VIRILIZER HOMOLOG"/>
    <property type="match status" value="1"/>
</dbReference>
<organism evidence="8 9">
    <name type="scientific">Adineta steineri</name>
    <dbReference type="NCBI Taxonomy" id="433720"/>
    <lineage>
        <taxon>Eukaryota</taxon>
        <taxon>Metazoa</taxon>
        <taxon>Spiralia</taxon>
        <taxon>Gnathifera</taxon>
        <taxon>Rotifera</taxon>
        <taxon>Eurotatoria</taxon>
        <taxon>Bdelloidea</taxon>
        <taxon>Adinetida</taxon>
        <taxon>Adinetidae</taxon>
        <taxon>Adineta</taxon>
    </lineage>
</organism>
<evidence type="ECO:0000256" key="6">
    <source>
        <dbReference type="SAM" id="MobiDB-lite"/>
    </source>
</evidence>
<feature type="compositionally biased region" description="Low complexity" evidence="6">
    <location>
        <begin position="571"/>
        <end position="592"/>
    </location>
</feature>
<keyword evidence="4" id="KW-0508">mRNA splicing</keyword>
<name>A0A818GWJ6_9BILA</name>
<feature type="compositionally biased region" description="Polar residues" evidence="6">
    <location>
        <begin position="2037"/>
        <end position="2053"/>
    </location>
</feature>
<dbReference type="GO" id="GO:0036396">
    <property type="term" value="C:RNA N6-methyladenosine methyltransferase complex"/>
    <property type="evidence" value="ECO:0007669"/>
    <property type="project" value="TreeGrafter"/>
</dbReference>
<evidence type="ECO:0000256" key="4">
    <source>
        <dbReference type="ARBA" id="ARBA00023187"/>
    </source>
</evidence>